<sequence length="221" mass="24492">MTDLASDPAAFWERRHDLSVDPTTDEDVARRSDAGHLVLLFDVPRRVSEQFIPTLDRLSSFDCLAVAPPRYLHVTVTAVGTVVDGPDGPGDVAPGALQTLADDVGTALRGVDPFTVEFPRLNLFPTVVYSELADEGRFAELNDRVCSLDAVPTHDRDRQFVPHAALGTFRDEDVGAVVTDLERDRTLDVSSVTVDELTLVSVDHRERYPRFECVRRYALDD</sequence>
<organism evidence="1 2">
    <name type="scientific">Halomarina oriensis</name>
    <dbReference type="NCBI Taxonomy" id="671145"/>
    <lineage>
        <taxon>Archaea</taxon>
        <taxon>Methanobacteriati</taxon>
        <taxon>Methanobacteriota</taxon>
        <taxon>Stenosarchaea group</taxon>
        <taxon>Halobacteria</taxon>
        <taxon>Halobacteriales</taxon>
        <taxon>Natronomonadaceae</taxon>
        <taxon>Halomarina</taxon>
    </lineage>
</organism>
<dbReference type="Gene3D" id="3.90.1140.10">
    <property type="entry name" value="Cyclic phosphodiesterase"/>
    <property type="match status" value="1"/>
</dbReference>
<protein>
    <recommendedName>
        <fullName evidence="3">2'-5' RNA ligase family protein</fullName>
    </recommendedName>
</protein>
<dbReference type="InterPro" id="IPR009097">
    <property type="entry name" value="Cyclic_Pdiesterase"/>
</dbReference>
<dbReference type="RefSeq" id="WP_158205659.1">
    <property type="nucleotide sequence ID" value="NZ_WSZK01000029.1"/>
</dbReference>
<evidence type="ECO:0008006" key="3">
    <source>
        <dbReference type="Google" id="ProtNLM"/>
    </source>
</evidence>
<comment type="caution">
    <text evidence="1">The sequence shown here is derived from an EMBL/GenBank/DDBJ whole genome shotgun (WGS) entry which is preliminary data.</text>
</comment>
<evidence type="ECO:0000313" key="2">
    <source>
        <dbReference type="Proteomes" id="UP000451471"/>
    </source>
</evidence>
<name>A0A6B0GPP6_9EURY</name>
<evidence type="ECO:0000313" key="1">
    <source>
        <dbReference type="EMBL" id="MWG35991.1"/>
    </source>
</evidence>
<proteinExistence type="predicted"/>
<dbReference type="EMBL" id="WSZK01000029">
    <property type="protein sequence ID" value="MWG35991.1"/>
    <property type="molecule type" value="Genomic_DNA"/>
</dbReference>
<keyword evidence="2" id="KW-1185">Reference proteome</keyword>
<accession>A0A6B0GPP6</accession>
<dbReference type="AlphaFoldDB" id="A0A6B0GPP6"/>
<dbReference type="SUPFAM" id="SSF55144">
    <property type="entry name" value="LigT-like"/>
    <property type="match status" value="1"/>
</dbReference>
<dbReference type="OrthoDB" id="275707at2157"/>
<dbReference type="Pfam" id="PF13563">
    <property type="entry name" value="2_5_RNA_ligase2"/>
    <property type="match status" value="1"/>
</dbReference>
<dbReference type="Proteomes" id="UP000451471">
    <property type="component" value="Unassembled WGS sequence"/>
</dbReference>
<reference evidence="1 2" key="1">
    <citation type="submission" date="2019-12" db="EMBL/GenBank/DDBJ databases">
        <title>Halocatena pleomorpha gen. nov. sp. nov., an extremely halophilic archaeon of family Halobacteriaceae isolated from saltpan soil.</title>
        <authorList>
            <person name="Pal Y."/>
            <person name="Verma A."/>
            <person name="Krishnamurthi S."/>
            <person name="Kumar P."/>
        </authorList>
    </citation>
    <scope>NUCLEOTIDE SEQUENCE [LARGE SCALE GENOMIC DNA]</scope>
    <source>
        <strain evidence="1 2">JCM 16495</strain>
    </source>
</reference>
<gene>
    <name evidence="1" type="ORF">GQS65_16105</name>
</gene>